<dbReference type="EMBL" id="CP000155">
    <property type="protein sequence ID" value="ABC30582.1"/>
    <property type="molecule type" value="Genomic_DNA"/>
</dbReference>
<dbReference type="eggNOG" id="COG1159">
    <property type="taxonomic scope" value="Bacteria"/>
</dbReference>
<dbReference type="HOGENOM" id="CLU_047968_0_0_6"/>
<dbReference type="Pfam" id="PF01926">
    <property type="entry name" value="MMR_HSR1"/>
    <property type="match status" value="1"/>
</dbReference>
<sequence>MDNATLAKTRTGIGGDPISVAVVGHTNAGKTSLMRTLLRDLKFGVISNHPGATRHVEAGQILVNETPVITLFDTPGLEDSIELLEALEKLRPEQDNGLGRLRAFIQDLDRYPQFSQEAKVIRQLLQDELIFYVVDVREPVLGKYRDELKVLSYAARPVIPVLNFIAAPRSNLAQWREQLAALNLHAQVEFDTVAFNFEDEKRLYQKMQALMAARYDDLQKLIDERQRQWDAQIDSAAQRIAGLWTDVASFRRMTANEAAEIQSAATQMQQQVRKAESDCVSDLLQIFRFADEDVTIADLPVRDGEWELDLFDPDNMKRMGVEAGGGAAAGAAVGVGVDLMAGGLTLGAAAALGALAGVVLQTGRRYREDLTAAIRKQRKLCVDESTLKVLWLRQQYLFEALQKRGHASQQPMALADGGSPELPGDWSRWLRKARSNPEWSSLRPGCDVDDQERVAFIKTIGSNLPGVLVKS</sequence>
<dbReference type="STRING" id="349521.HCH_03855"/>
<name>Q2SFJ2_HAHCH</name>
<dbReference type="InterPro" id="IPR021871">
    <property type="entry name" value="DUF3482"/>
</dbReference>
<dbReference type="KEGG" id="hch:HCH_03855"/>
<gene>
    <name evidence="2" type="ordered locus">HCH_03855</name>
</gene>
<dbReference type="RefSeq" id="WP_011397649.1">
    <property type="nucleotide sequence ID" value="NC_007645.1"/>
</dbReference>
<dbReference type="GO" id="GO:0005525">
    <property type="term" value="F:GTP binding"/>
    <property type="evidence" value="ECO:0007669"/>
    <property type="project" value="InterPro"/>
</dbReference>
<keyword evidence="3" id="KW-1185">Reference proteome</keyword>
<dbReference type="GO" id="GO:0005829">
    <property type="term" value="C:cytosol"/>
    <property type="evidence" value="ECO:0007669"/>
    <property type="project" value="TreeGrafter"/>
</dbReference>
<proteinExistence type="predicted"/>
<dbReference type="PANTHER" id="PTHR42714:SF7">
    <property type="entry name" value="G DOMAIN-CONTAINING PROTEIN"/>
    <property type="match status" value="1"/>
</dbReference>
<dbReference type="InterPro" id="IPR027417">
    <property type="entry name" value="P-loop_NTPase"/>
</dbReference>
<dbReference type="OrthoDB" id="5406017at2"/>
<dbReference type="Proteomes" id="UP000000238">
    <property type="component" value="Chromosome"/>
</dbReference>
<organism evidence="2 3">
    <name type="scientific">Hahella chejuensis (strain KCTC 2396)</name>
    <dbReference type="NCBI Taxonomy" id="349521"/>
    <lineage>
        <taxon>Bacteria</taxon>
        <taxon>Pseudomonadati</taxon>
        <taxon>Pseudomonadota</taxon>
        <taxon>Gammaproteobacteria</taxon>
        <taxon>Oceanospirillales</taxon>
        <taxon>Hahellaceae</taxon>
        <taxon>Hahella</taxon>
    </lineage>
</organism>
<dbReference type="PANTHER" id="PTHR42714">
    <property type="entry name" value="TRNA MODIFICATION GTPASE GTPBP3"/>
    <property type="match status" value="1"/>
</dbReference>
<dbReference type="AlphaFoldDB" id="Q2SFJ2"/>
<dbReference type="Gene3D" id="3.40.50.300">
    <property type="entry name" value="P-loop containing nucleotide triphosphate hydrolases"/>
    <property type="match status" value="1"/>
</dbReference>
<feature type="domain" description="G" evidence="1">
    <location>
        <begin position="20"/>
        <end position="163"/>
    </location>
</feature>
<dbReference type="InterPro" id="IPR006073">
    <property type="entry name" value="GTP-bd"/>
</dbReference>
<evidence type="ECO:0000313" key="3">
    <source>
        <dbReference type="Proteomes" id="UP000000238"/>
    </source>
</evidence>
<dbReference type="SUPFAM" id="SSF52540">
    <property type="entry name" value="P-loop containing nucleoside triphosphate hydrolases"/>
    <property type="match status" value="1"/>
</dbReference>
<dbReference type="GO" id="GO:0030488">
    <property type="term" value="P:tRNA methylation"/>
    <property type="evidence" value="ECO:0007669"/>
    <property type="project" value="TreeGrafter"/>
</dbReference>
<evidence type="ECO:0000259" key="1">
    <source>
        <dbReference type="Pfam" id="PF01926"/>
    </source>
</evidence>
<accession>Q2SFJ2</accession>
<dbReference type="Pfam" id="PF11981">
    <property type="entry name" value="DUF3482"/>
    <property type="match status" value="1"/>
</dbReference>
<reference evidence="2 3" key="1">
    <citation type="journal article" date="2005" name="Nucleic Acids Res.">
        <title>Genomic blueprint of Hahella chejuensis, a marine microbe producing an algicidal agent.</title>
        <authorList>
            <person name="Jeong H."/>
            <person name="Yim J.H."/>
            <person name="Lee C."/>
            <person name="Choi S.-H."/>
            <person name="Park Y.K."/>
            <person name="Yoon S.H."/>
            <person name="Hur C.-G."/>
            <person name="Kang H.-Y."/>
            <person name="Kim D."/>
            <person name="Lee H.H."/>
            <person name="Park K.H."/>
            <person name="Park S.-H."/>
            <person name="Park H.-S."/>
            <person name="Lee H.K."/>
            <person name="Oh T.K."/>
            <person name="Kim J.F."/>
        </authorList>
    </citation>
    <scope>NUCLEOTIDE SEQUENCE [LARGE SCALE GENOMIC DNA]</scope>
    <source>
        <strain evidence="2 3">KCTC 2396</strain>
    </source>
</reference>
<protein>
    <submittedName>
        <fullName evidence="2">Predicted GTPase</fullName>
    </submittedName>
</protein>
<evidence type="ECO:0000313" key="2">
    <source>
        <dbReference type="EMBL" id="ABC30582.1"/>
    </source>
</evidence>
<dbReference type="CDD" id="cd00882">
    <property type="entry name" value="Ras_like_GTPase"/>
    <property type="match status" value="1"/>
</dbReference>
<dbReference type="GO" id="GO:0002098">
    <property type="term" value="P:tRNA wobble uridine modification"/>
    <property type="evidence" value="ECO:0007669"/>
    <property type="project" value="TreeGrafter"/>
</dbReference>